<keyword evidence="1" id="KW-0472">Membrane</keyword>
<accession>A0AAW6UC47</accession>
<evidence type="ECO:0000313" key="2">
    <source>
        <dbReference type="EMBL" id="MDI6453686.1"/>
    </source>
</evidence>
<feature type="transmembrane region" description="Helical" evidence="1">
    <location>
        <begin position="37"/>
        <end position="59"/>
    </location>
</feature>
<feature type="transmembrane region" description="Helical" evidence="1">
    <location>
        <begin position="6"/>
        <end position="25"/>
    </location>
</feature>
<name>A0AAW6UC47_9MOLU</name>
<dbReference type="Proteomes" id="UP001431532">
    <property type="component" value="Unassembled WGS sequence"/>
</dbReference>
<evidence type="ECO:0000313" key="3">
    <source>
        <dbReference type="Proteomes" id="UP001431532"/>
    </source>
</evidence>
<sequence>MKKIVAMLSGITISGVIIFCLKAVVRGYIKSNPEEVLAWIFNGIGYLIIQAINIIEWFLQITL</sequence>
<evidence type="ECO:0000256" key="1">
    <source>
        <dbReference type="SAM" id="Phobius"/>
    </source>
</evidence>
<keyword evidence="1" id="KW-1133">Transmembrane helix</keyword>
<gene>
    <name evidence="2" type="ORF">QJ521_08925</name>
</gene>
<dbReference type="EMBL" id="JASCXW010000045">
    <property type="protein sequence ID" value="MDI6453686.1"/>
    <property type="molecule type" value="Genomic_DNA"/>
</dbReference>
<comment type="caution">
    <text evidence="2">The sequence shown here is derived from an EMBL/GenBank/DDBJ whole genome shotgun (WGS) entry which is preliminary data.</text>
</comment>
<proteinExistence type="predicted"/>
<reference evidence="2" key="1">
    <citation type="submission" date="2023-05" db="EMBL/GenBank/DDBJ databases">
        <title>Mariniplasma microaerophilum sp. nov., a novel anaerobic mollicute isolated from terrestrial mud volcano, Taman Peninsula, Russia.</title>
        <authorList>
            <person name="Khomyakova M.A."/>
            <person name="Merkel A.Y."/>
            <person name="Slobodkin A.I."/>
        </authorList>
    </citation>
    <scope>NUCLEOTIDE SEQUENCE</scope>
    <source>
        <strain evidence="2">M4Ah</strain>
    </source>
</reference>
<dbReference type="AlphaFoldDB" id="A0AAW6UC47"/>
<keyword evidence="1" id="KW-0812">Transmembrane</keyword>
<dbReference type="RefSeq" id="WP_282840134.1">
    <property type="nucleotide sequence ID" value="NZ_JASCXW010000045.1"/>
</dbReference>
<protein>
    <submittedName>
        <fullName evidence="2">Uncharacterized protein</fullName>
    </submittedName>
</protein>
<organism evidence="2 3">
    <name type="scientific">Peloplasma aerotolerans</name>
    <dbReference type="NCBI Taxonomy" id="3044389"/>
    <lineage>
        <taxon>Bacteria</taxon>
        <taxon>Bacillati</taxon>
        <taxon>Mycoplasmatota</taxon>
        <taxon>Mollicutes</taxon>
        <taxon>Acholeplasmatales</taxon>
        <taxon>Acholeplasmataceae</taxon>
        <taxon>Peloplasma</taxon>
    </lineage>
</organism>
<keyword evidence="3" id="KW-1185">Reference proteome</keyword>